<evidence type="ECO:0000313" key="7">
    <source>
        <dbReference type="Proteomes" id="UP000190274"/>
    </source>
</evidence>
<dbReference type="InterPro" id="IPR004130">
    <property type="entry name" value="Gpn"/>
</dbReference>
<keyword evidence="2 5" id="KW-0547">Nucleotide-binding</keyword>
<accession>A0A1G4J4D8</accession>
<protein>
    <recommendedName>
        <fullName evidence="5">GPN-loop GTPase 2</fullName>
    </recommendedName>
</protein>
<comment type="function">
    <text evidence="5">Small GTPase required for proper localization of RNA polymerase II and III (RNAPII and RNAPIII). May act at an RNAP assembly step prior to nuclear import.</text>
</comment>
<dbReference type="GO" id="GO:0003924">
    <property type="term" value="F:GTPase activity"/>
    <property type="evidence" value="ECO:0007669"/>
    <property type="project" value="TreeGrafter"/>
</dbReference>
<dbReference type="SUPFAM" id="SSF52540">
    <property type="entry name" value="P-loop containing nucleoside triphosphate hydrolases"/>
    <property type="match status" value="1"/>
</dbReference>
<dbReference type="InterPro" id="IPR027417">
    <property type="entry name" value="P-loop_NTPase"/>
</dbReference>
<dbReference type="Proteomes" id="UP000190274">
    <property type="component" value="Chromosome D"/>
</dbReference>
<evidence type="ECO:0000256" key="1">
    <source>
        <dbReference type="ARBA" id="ARBA00005290"/>
    </source>
</evidence>
<keyword evidence="3 5" id="KW-0378">Hydrolase</keyword>
<organism evidence="6 7">
    <name type="scientific">Lachancea dasiensis</name>
    <dbReference type="NCBI Taxonomy" id="1072105"/>
    <lineage>
        <taxon>Eukaryota</taxon>
        <taxon>Fungi</taxon>
        <taxon>Dikarya</taxon>
        <taxon>Ascomycota</taxon>
        <taxon>Saccharomycotina</taxon>
        <taxon>Saccharomycetes</taxon>
        <taxon>Saccharomycetales</taxon>
        <taxon>Saccharomycetaceae</taxon>
        <taxon>Lachancea</taxon>
    </lineage>
</organism>
<keyword evidence="4 5" id="KW-0342">GTP-binding</keyword>
<evidence type="ECO:0000256" key="4">
    <source>
        <dbReference type="ARBA" id="ARBA00023134"/>
    </source>
</evidence>
<dbReference type="EMBL" id="LT598454">
    <property type="protein sequence ID" value="SCU84629.1"/>
    <property type="molecule type" value="Genomic_DNA"/>
</dbReference>
<evidence type="ECO:0000256" key="5">
    <source>
        <dbReference type="RuleBase" id="RU365059"/>
    </source>
</evidence>
<evidence type="ECO:0000256" key="2">
    <source>
        <dbReference type="ARBA" id="ARBA00022741"/>
    </source>
</evidence>
<comment type="similarity">
    <text evidence="1 5">Belongs to the GPN-loop GTPase family.</text>
</comment>
<dbReference type="Gene3D" id="3.40.50.300">
    <property type="entry name" value="P-loop containing nucleotide triphosphate hydrolases"/>
    <property type="match status" value="1"/>
</dbReference>
<keyword evidence="7" id="KW-1185">Reference proteome</keyword>
<dbReference type="PANTHER" id="PTHR21231">
    <property type="entry name" value="XPA-BINDING PROTEIN 1-RELATED"/>
    <property type="match status" value="1"/>
</dbReference>
<dbReference type="GO" id="GO:0005525">
    <property type="term" value="F:GTP binding"/>
    <property type="evidence" value="ECO:0007669"/>
    <property type="project" value="UniProtKB-KW"/>
</dbReference>
<proteinExistence type="inferred from homology"/>
<gene>
    <name evidence="6" type="ORF">LADA_0D02828G</name>
</gene>
<reference evidence="6 7" key="1">
    <citation type="submission" date="2016-03" db="EMBL/GenBank/DDBJ databases">
        <authorList>
            <person name="Devillers H."/>
        </authorList>
    </citation>
    <scope>NUCLEOTIDE SEQUENCE [LARGE SCALE GENOMIC DNA]</scope>
    <source>
        <strain evidence="6">CBS 10888</strain>
    </source>
</reference>
<comment type="subunit">
    <text evidence="5">Binds to RNA polymerase II (RNAPII).</text>
</comment>
<dbReference type="STRING" id="1266660.A0A1G4J4D8"/>
<evidence type="ECO:0000256" key="3">
    <source>
        <dbReference type="ARBA" id="ARBA00022801"/>
    </source>
</evidence>
<dbReference type="GO" id="GO:0005737">
    <property type="term" value="C:cytoplasm"/>
    <property type="evidence" value="ECO:0007669"/>
    <property type="project" value="TreeGrafter"/>
</dbReference>
<dbReference type="PANTHER" id="PTHR21231:SF3">
    <property type="entry name" value="GPN-LOOP GTPASE 2"/>
    <property type="match status" value="1"/>
</dbReference>
<evidence type="ECO:0000313" key="6">
    <source>
        <dbReference type="EMBL" id="SCU84629.1"/>
    </source>
</evidence>
<sequence>MAFGQIVIGPPGSGKSTYCHGCMQFFNAIGRHAQVVNMDPANDRLPYPCAVDIRDFITLEEIMADAGVSRLQRGRQTRSELVNVGLAELAHVLCSGASQRLLPRSLFGGAVRDRQQRPVQHCEVELFVPVVITPWVVLSPRWC</sequence>
<dbReference type="AlphaFoldDB" id="A0A1G4J4D8"/>
<name>A0A1G4J4D8_9SACH</name>
<dbReference type="OrthoDB" id="5839at2759"/>
<dbReference type="Pfam" id="PF03029">
    <property type="entry name" value="ATP_bind_1"/>
    <property type="match status" value="1"/>
</dbReference>